<protein>
    <recommendedName>
        <fullName evidence="1">UDP-X diphosphatase-like N-terminal oligomerisation domain-containing protein</fullName>
    </recommendedName>
</protein>
<dbReference type="AlphaFoldDB" id="A0A810Q638"/>
<gene>
    <name evidence="2" type="ORF">MM59RIKEN_10770</name>
</gene>
<dbReference type="Proteomes" id="UP000679848">
    <property type="component" value="Chromosome"/>
</dbReference>
<dbReference type="KEGG" id="pfaa:MM59RIKEN_10770"/>
<dbReference type="InterPro" id="IPR059176">
    <property type="entry name" value="UDP-X_N"/>
</dbReference>
<name>A0A810Q638_9FIRM</name>
<evidence type="ECO:0000259" key="1">
    <source>
        <dbReference type="Pfam" id="PF12535"/>
    </source>
</evidence>
<evidence type="ECO:0000313" key="3">
    <source>
        <dbReference type="Proteomes" id="UP000679848"/>
    </source>
</evidence>
<dbReference type="EMBL" id="AP023420">
    <property type="protein sequence ID" value="BCK83758.1"/>
    <property type="molecule type" value="Genomic_DNA"/>
</dbReference>
<keyword evidence="3" id="KW-1185">Reference proteome</keyword>
<reference evidence="2" key="1">
    <citation type="submission" date="2020-09" db="EMBL/GenBank/DDBJ databases">
        <title>New species isolated from human feces.</title>
        <authorList>
            <person name="Kitahara M."/>
            <person name="Shigeno Y."/>
            <person name="Shime M."/>
            <person name="Matsumoto Y."/>
            <person name="Nakamura S."/>
            <person name="Motooka D."/>
            <person name="Fukuoka S."/>
            <person name="Nishikawa H."/>
            <person name="Benno Y."/>
        </authorList>
    </citation>
    <scope>NUCLEOTIDE SEQUENCE</scope>
    <source>
        <strain evidence="2">MM59</strain>
    </source>
</reference>
<dbReference type="RefSeq" id="WP_187028065.1">
    <property type="nucleotide sequence ID" value="NZ_AP023420.1"/>
</dbReference>
<evidence type="ECO:0000313" key="2">
    <source>
        <dbReference type="EMBL" id="BCK83758.1"/>
    </source>
</evidence>
<dbReference type="Pfam" id="PF12535">
    <property type="entry name" value="Nudix_N"/>
    <property type="match status" value="1"/>
</dbReference>
<accession>A0A810Q638</accession>
<organism evidence="2 3">
    <name type="scientific">Pusillibacter faecalis</name>
    <dbReference type="NCBI Taxonomy" id="2714358"/>
    <lineage>
        <taxon>Bacteria</taxon>
        <taxon>Bacillati</taxon>
        <taxon>Bacillota</taxon>
        <taxon>Clostridia</taxon>
        <taxon>Eubacteriales</taxon>
        <taxon>Oscillospiraceae</taxon>
        <taxon>Pusillibacter</taxon>
    </lineage>
</organism>
<sequence length="138" mass="15334">MEWNECLNDWGTRLRGLAQGGLHYGGDGETGLVRYRRVREIALQMMDSTDCVDDGEVTEMACKLQKRVTGMTEEQAGSLARELLGKKAGVTEEQVHAWGAELVEMADTGLAEGLESPFDLDRYQVVRQLGEKMQALAR</sequence>
<proteinExistence type="predicted"/>
<feature type="domain" description="UDP-X diphosphatase-like N-terminal oligomerisation" evidence="1">
    <location>
        <begin position="9"/>
        <end position="58"/>
    </location>
</feature>